<comment type="subcellular location">
    <subcellularLocation>
        <location evidence="1">Nucleus</location>
    </subcellularLocation>
</comment>
<evidence type="ECO:0000256" key="2">
    <source>
        <dbReference type="ARBA" id="ARBA00010210"/>
    </source>
</evidence>
<dbReference type="InterPro" id="IPR001965">
    <property type="entry name" value="Znf_PHD"/>
</dbReference>
<keyword evidence="3" id="KW-0479">Metal-binding</keyword>
<feature type="region of interest" description="Disordered" evidence="7">
    <location>
        <begin position="42"/>
        <end position="70"/>
    </location>
</feature>
<feature type="compositionally biased region" description="Acidic residues" evidence="7">
    <location>
        <begin position="58"/>
        <end position="68"/>
    </location>
</feature>
<protein>
    <submittedName>
        <fullName evidence="9">Inhibitor of growth protein</fullName>
    </submittedName>
</protein>
<gene>
    <name evidence="9" type="ORF">M0813_28138</name>
</gene>
<keyword evidence="10" id="KW-1185">Reference proteome</keyword>
<proteinExistence type="inferred from homology"/>
<dbReference type="Proteomes" id="UP001150062">
    <property type="component" value="Unassembled WGS sequence"/>
</dbReference>
<dbReference type="EMBL" id="JAOAOG010000246">
    <property type="protein sequence ID" value="KAJ6236216.1"/>
    <property type="molecule type" value="Genomic_DNA"/>
</dbReference>
<name>A0ABQ8XUE2_9EUKA</name>
<evidence type="ECO:0000256" key="7">
    <source>
        <dbReference type="SAM" id="MobiDB-lite"/>
    </source>
</evidence>
<evidence type="ECO:0000259" key="8">
    <source>
        <dbReference type="SMART" id="SM00249"/>
    </source>
</evidence>
<evidence type="ECO:0000256" key="4">
    <source>
        <dbReference type="ARBA" id="ARBA00022771"/>
    </source>
</evidence>
<sequence length="368" mass="43042">MDYWSITTILAEEEFQQIKFLQTSKSVHPILDNFKLKIKANQMKSNGNEKSKSSLSSEESESESESDNEMLYKEEHNPMWCCGKELEDDYIKCDNPLCKKQWYHFRCVNLKEVPNTNWYCPSCLENQASSQRQQQEQEEGGEEGVSGHRYGSKDNSFSNNDPNDLAIGTTCQVPVWLGEVWKKKGIIELLLPSKPFNSLAKENGYPISMPLVEQNDYWYFMKLSEICNQPNVDFAKFLFQIFSSRFFSIIEHSLQIAKQLLLPIRSPFFTFSDSPTIILQQREKHTDIDNSEMIQKNFKRISTIQAGTQSVPRSSSDISFNLSVKKSVYNYFYDQDKFIKNFPNLERIVYLFGIDNYFRLLNWKNNKF</sequence>
<dbReference type="InterPro" id="IPR011011">
    <property type="entry name" value="Znf_FYVE_PHD"/>
</dbReference>
<dbReference type="InterPro" id="IPR013083">
    <property type="entry name" value="Znf_RING/FYVE/PHD"/>
</dbReference>
<feature type="domain" description="Zinc finger PHD-type" evidence="8">
    <location>
        <begin position="80"/>
        <end position="124"/>
    </location>
</feature>
<keyword evidence="4" id="KW-0863">Zinc-finger</keyword>
<evidence type="ECO:0000256" key="3">
    <source>
        <dbReference type="ARBA" id="ARBA00022723"/>
    </source>
</evidence>
<dbReference type="InterPro" id="IPR038437">
    <property type="entry name" value="GINS_Psf3_sf"/>
</dbReference>
<dbReference type="Gene3D" id="1.20.58.2050">
    <property type="match status" value="1"/>
</dbReference>
<feature type="region of interest" description="Disordered" evidence="7">
    <location>
        <begin position="131"/>
        <end position="163"/>
    </location>
</feature>
<evidence type="ECO:0000313" key="10">
    <source>
        <dbReference type="Proteomes" id="UP001150062"/>
    </source>
</evidence>
<evidence type="ECO:0000256" key="1">
    <source>
        <dbReference type="ARBA" id="ARBA00004123"/>
    </source>
</evidence>
<keyword evidence="5" id="KW-0862">Zinc</keyword>
<reference evidence="9" key="1">
    <citation type="submission" date="2022-08" db="EMBL/GenBank/DDBJ databases">
        <title>Novel sulfate-reducing endosymbionts in the free-living metamonad Anaeramoeba.</title>
        <authorList>
            <person name="Jerlstrom-Hultqvist J."/>
            <person name="Cepicka I."/>
            <person name="Gallot-Lavallee L."/>
            <person name="Salas-Leiva D."/>
            <person name="Curtis B.A."/>
            <person name="Zahonova K."/>
            <person name="Pipaliya S."/>
            <person name="Dacks J."/>
            <person name="Roger A.J."/>
        </authorList>
    </citation>
    <scope>NUCLEOTIDE SEQUENCE</scope>
    <source>
        <strain evidence="9">Schooner1</strain>
    </source>
</reference>
<evidence type="ECO:0000256" key="5">
    <source>
        <dbReference type="ARBA" id="ARBA00022833"/>
    </source>
</evidence>
<evidence type="ECO:0000256" key="6">
    <source>
        <dbReference type="ARBA" id="ARBA00023242"/>
    </source>
</evidence>
<accession>A0ABQ8XUE2</accession>
<dbReference type="Gene3D" id="3.30.40.10">
    <property type="entry name" value="Zinc/RING finger domain, C3HC4 (zinc finger)"/>
    <property type="match status" value="1"/>
</dbReference>
<evidence type="ECO:0000313" key="9">
    <source>
        <dbReference type="EMBL" id="KAJ6236216.1"/>
    </source>
</evidence>
<organism evidence="9 10">
    <name type="scientific">Anaeramoeba flamelloides</name>
    <dbReference type="NCBI Taxonomy" id="1746091"/>
    <lineage>
        <taxon>Eukaryota</taxon>
        <taxon>Metamonada</taxon>
        <taxon>Anaeramoebidae</taxon>
        <taxon>Anaeramoeba</taxon>
    </lineage>
</organism>
<feature type="compositionally biased region" description="Polar residues" evidence="7">
    <location>
        <begin position="153"/>
        <end position="162"/>
    </location>
</feature>
<keyword evidence="6" id="KW-0539">Nucleus</keyword>
<comment type="similarity">
    <text evidence="2">Belongs to the ING family.</text>
</comment>
<dbReference type="SUPFAM" id="SSF57903">
    <property type="entry name" value="FYVE/PHD zinc finger"/>
    <property type="match status" value="1"/>
</dbReference>
<dbReference type="PANTHER" id="PTHR10333">
    <property type="entry name" value="INHIBITOR OF GROWTH PROTEIN"/>
    <property type="match status" value="1"/>
</dbReference>
<dbReference type="InterPro" id="IPR028651">
    <property type="entry name" value="ING_fam"/>
</dbReference>
<dbReference type="SMART" id="SM00249">
    <property type="entry name" value="PHD"/>
    <property type="match status" value="1"/>
</dbReference>
<comment type="caution">
    <text evidence="9">The sequence shown here is derived from an EMBL/GenBank/DDBJ whole genome shotgun (WGS) entry which is preliminary data.</text>
</comment>